<gene>
    <name evidence="1" type="ORF">SAMN05216363_3581</name>
</gene>
<organism evidence="1 2">
    <name type="scientific">Pseudomonas sihuiensis</name>
    <dbReference type="NCBI Taxonomy" id="1274359"/>
    <lineage>
        <taxon>Bacteria</taxon>
        <taxon>Pseudomonadati</taxon>
        <taxon>Pseudomonadota</taxon>
        <taxon>Gammaproteobacteria</taxon>
        <taxon>Pseudomonadales</taxon>
        <taxon>Pseudomonadaceae</taxon>
        <taxon>Pseudomonas</taxon>
    </lineage>
</organism>
<protein>
    <submittedName>
        <fullName evidence="1">Beta-xylosidase</fullName>
    </submittedName>
</protein>
<dbReference type="GO" id="GO:0004553">
    <property type="term" value="F:hydrolase activity, hydrolyzing O-glycosyl compounds"/>
    <property type="evidence" value="ECO:0007669"/>
    <property type="project" value="TreeGrafter"/>
</dbReference>
<dbReference type="PANTHER" id="PTHR12631:SF10">
    <property type="entry name" value="BETA-XYLOSIDASE-LIKE PROTEIN-RELATED"/>
    <property type="match status" value="1"/>
</dbReference>
<keyword evidence="2" id="KW-1185">Reference proteome</keyword>
<dbReference type="InterPro" id="IPR051923">
    <property type="entry name" value="Glycosyl_Hydrolase_39"/>
</dbReference>
<dbReference type="Proteomes" id="UP000198675">
    <property type="component" value="Chromosome I"/>
</dbReference>
<dbReference type="EMBL" id="LT629797">
    <property type="protein sequence ID" value="SDU93406.1"/>
    <property type="molecule type" value="Genomic_DNA"/>
</dbReference>
<evidence type="ECO:0000313" key="1">
    <source>
        <dbReference type="EMBL" id="SDU93406.1"/>
    </source>
</evidence>
<reference evidence="2" key="1">
    <citation type="submission" date="2016-10" db="EMBL/GenBank/DDBJ databases">
        <authorList>
            <person name="Varghese N."/>
            <person name="Submissions S."/>
        </authorList>
    </citation>
    <scope>NUCLEOTIDE SEQUENCE [LARGE SCALE GENOMIC DNA]</scope>
    <source>
        <strain evidence="2">KCTC 32246</strain>
    </source>
</reference>
<dbReference type="Gene3D" id="3.20.20.80">
    <property type="entry name" value="Glycosidases"/>
    <property type="match status" value="1"/>
</dbReference>
<dbReference type="PANTHER" id="PTHR12631">
    <property type="entry name" value="ALPHA-L-IDURONIDASE"/>
    <property type="match status" value="1"/>
</dbReference>
<evidence type="ECO:0000313" key="2">
    <source>
        <dbReference type="Proteomes" id="UP000198675"/>
    </source>
</evidence>
<proteinExistence type="predicted"/>
<name>A0A1H2MLM5_9PSED</name>
<dbReference type="RefSeq" id="WP_092378524.1">
    <property type="nucleotide sequence ID" value="NZ_LT629797.1"/>
</dbReference>
<sequence>MRSKRVVLSALLVALVLFVAVILSRNAEAEVTSLKPDRPVVWKDFLGVNAQFHFFPEATYRKQMARLHELDLQWVRIAMHWALLESAPGRYYPPFDAATKVMAEEKFKAVGFLSGSAPFATSAPANSPYQDSFPPKDNRLYSESLANFVERYPQFDAWQIWNEPNLPPFWRPKEDPDAYAALLHDAVVTVRKRFPDKPLLTAGMAYFSQMPTRGMNLMLKSLLEKGLADYNLITAYHPYTEYPETNELGKNDFVETVRYVNGGLRGEGIKQIWATEWGWSSYSGPKEMQAIIGVSGQADYTLRRLALMSALDFDRIFLFNLSDLDARASVRDQSYGLLDLNGEPKPVFNALKNFLKVTGPRLEPAEPPKFAQTPKDLYSVSWTRGDGKKLLMAWSATAGKLHLDGVRQATLYDPLRGTEQVLKGEGGALVVGLKPSLQLLVWD</sequence>
<accession>A0A1H2MLM5</accession>
<dbReference type="InterPro" id="IPR017853">
    <property type="entry name" value="GH"/>
</dbReference>
<dbReference type="AlphaFoldDB" id="A0A1H2MLM5"/>
<dbReference type="SUPFAM" id="SSF51445">
    <property type="entry name" value="(Trans)glycosidases"/>
    <property type="match status" value="1"/>
</dbReference>